<dbReference type="Proteomes" id="UP000326924">
    <property type="component" value="Unassembled WGS sequence"/>
</dbReference>
<evidence type="ECO:0000313" key="5">
    <source>
        <dbReference type="Proteomes" id="UP000326924"/>
    </source>
</evidence>
<dbReference type="Pfam" id="PF24181">
    <property type="entry name" value="TPR_TTI1_C"/>
    <property type="match status" value="1"/>
</dbReference>
<keyword evidence="5" id="KW-1185">Reference proteome</keyword>
<evidence type="ECO:0000259" key="3">
    <source>
        <dbReference type="Pfam" id="PF24181"/>
    </source>
</evidence>
<dbReference type="InterPro" id="IPR052587">
    <property type="entry name" value="TELO2-interacting_protein_1"/>
</dbReference>
<dbReference type="Pfam" id="PF21547">
    <property type="entry name" value="TTI1"/>
    <property type="match status" value="1"/>
</dbReference>
<evidence type="ECO:0000313" key="4">
    <source>
        <dbReference type="EMBL" id="KAA8907544.1"/>
    </source>
</evidence>
<feature type="domain" description="TTI1 N-terminal TPR" evidence="2">
    <location>
        <begin position="24"/>
        <end position="361"/>
    </location>
</feature>
<feature type="compositionally biased region" description="Acidic residues" evidence="1">
    <location>
        <begin position="844"/>
        <end position="853"/>
    </location>
</feature>
<dbReference type="FunCoup" id="A0A5J5EZJ1">
    <property type="interactions" value="637"/>
</dbReference>
<dbReference type="InterPro" id="IPR057566">
    <property type="entry name" value="TPR_TTI1_N"/>
</dbReference>
<reference evidence="4 5" key="1">
    <citation type="submission" date="2019-09" db="EMBL/GenBank/DDBJ databases">
        <title>Draft genome of the ectomycorrhizal ascomycete Sphaerosporella brunnea.</title>
        <authorList>
            <consortium name="DOE Joint Genome Institute"/>
            <person name="Benucci G.M."/>
            <person name="Marozzi G."/>
            <person name="Antonielli L."/>
            <person name="Sanchez S."/>
            <person name="Marco P."/>
            <person name="Wang X."/>
            <person name="Falini L.B."/>
            <person name="Barry K."/>
            <person name="Haridas S."/>
            <person name="Lipzen A."/>
            <person name="Labutti K."/>
            <person name="Grigoriev I.V."/>
            <person name="Murat C."/>
            <person name="Martin F."/>
            <person name="Albertini E."/>
            <person name="Donnini D."/>
            <person name="Bonito G."/>
        </authorList>
    </citation>
    <scope>NUCLEOTIDE SEQUENCE [LARGE SCALE GENOMIC DNA]</scope>
    <source>
        <strain evidence="4 5">Sb_GMNB300</strain>
    </source>
</reference>
<dbReference type="PANTHER" id="PTHR18460:SF3">
    <property type="entry name" value="TELO2-INTERACTING PROTEIN 1 HOMOLOG"/>
    <property type="match status" value="1"/>
</dbReference>
<feature type="region of interest" description="Disordered" evidence="1">
    <location>
        <begin position="797"/>
        <end position="869"/>
    </location>
</feature>
<organism evidence="4 5">
    <name type="scientific">Sphaerosporella brunnea</name>
    <dbReference type="NCBI Taxonomy" id="1250544"/>
    <lineage>
        <taxon>Eukaryota</taxon>
        <taxon>Fungi</taxon>
        <taxon>Dikarya</taxon>
        <taxon>Ascomycota</taxon>
        <taxon>Pezizomycotina</taxon>
        <taxon>Pezizomycetes</taxon>
        <taxon>Pezizales</taxon>
        <taxon>Pyronemataceae</taxon>
        <taxon>Sphaerosporella</taxon>
    </lineage>
</organism>
<name>A0A5J5EZJ1_9PEZI</name>
<dbReference type="EMBL" id="VXIS01000078">
    <property type="protein sequence ID" value="KAA8907544.1"/>
    <property type="molecule type" value="Genomic_DNA"/>
</dbReference>
<dbReference type="InterPro" id="IPR016024">
    <property type="entry name" value="ARM-type_fold"/>
</dbReference>
<dbReference type="OrthoDB" id="6781668at2759"/>
<dbReference type="AlphaFoldDB" id="A0A5J5EZJ1"/>
<dbReference type="Pfam" id="PF24173">
    <property type="entry name" value="TPR_TTI1_N"/>
    <property type="match status" value="1"/>
</dbReference>
<feature type="domain" description="TTI1 C-terminal TPR" evidence="3">
    <location>
        <begin position="783"/>
        <end position="1027"/>
    </location>
</feature>
<feature type="compositionally biased region" description="Acidic residues" evidence="1">
    <location>
        <begin position="803"/>
        <end position="813"/>
    </location>
</feature>
<dbReference type="InterPro" id="IPR049362">
    <property type="entry name" value="TTI1_rpt"/>
</dbReference>
<protein>
    <submittedName>
        <fullName evidence="4">Armadillo-type protein</fullName>
    </submittedName>
</protein>
<dbReference type="InterPro" id="IPR011989">
    <property type="entry name" value="ARM-like"/>
</dbReference>
<evidence type="ECO:0000259" key="2">
    <source>
        <dbReference type="Pfam" id="PF24173"/>
    </source>
</evidence>
<accession>A0A5J5EZJ1</accession>
<dbReference type="Gene3D" id="1.25.10.10">
    <property type="entry name" value="Leucine-rich Repeat Variant"/>
    <property type="match status" value="1"/>
</dbReference>
<dbReference type="InterPro" id="IPR057567">
    <property type="entry name" value="TPR_TTI1_C"/>
</dbReference>
<dbReference type="GO" id="GO:0005737">
    <property type="term" value="C:cytoplasm"/>
    <property type="evidence" value="ECO:0007669"/>
    <property type="project" value="TreeGrafter"/>
</dbReference>
<proteinExistence type="predicted"/>
<sequence length="1080" mass="120145">MSDIQEIFKPQGTPTVSSGRQTMFQELKPRCVALSRCILTSSKPNNRELTAALTELYSTLQNGVPHEELDIKLGDYIFFPLSHVFRRYRELNDRSIELALQCLEILIRTCWRVQIAQELGTQLLILLTFVVGGAPNQEGAATAPAESRSEETKLAGSRCLLHLFKSLTRSGGAVFEEVESIPALGHTVTTLLTTFAEAEMLELQLSALKAMEQLLLEAVRDEDMRASFYPGVVSGLVRALGLGKTTKRPYQVLSGMVKLLDSFISRVLDDAMAATLPETDDGGEMGKETLRLWRTKPWLKATAANTKVALEQVLKLRTHPRIEVRTAVFELARNLLETCSTSLDEAVMMLVETLVVIAGDEDESLASLAGNTIRVMAALGEKIQEAVRGCLDRWIVGLPRVMTGNDEDAKQRVITRLSVAFALCMELDMETGLLRDMLADGIRDSMLAVNASKRKPGTVLVQATPVRPRLEMVLKDPSGDVGGGGRIAKFPDVMMRQRSQMRTLDSMKHLLESLGQSSEQNGLRLAQRHLREAGARGLPVNERATSFWIAINLLRGSLNASNEVGMYLDFGIEMSPLQHHVIDEVFALALENLPTSVEDETEAAENAPIQCLAIEALSLVAETHKRQFRGDLVDALYPVVHHLGSSSPEVQNHAIVALNNIAHACEYPSAKELLLDNVDYMVNAVSLKLNIFDLSPQAPVVLNMMLKLVGPRLVPHLDDLVASIFSILDGFHEYERLCEELFLVLGVIVEESSKGDPDVKMLEAGKEKITTRRRPKPRLLKDHELVEFLQQFLDENRPRLEPLDEPMDDEEGEDLPKEFPRGPWGKGKGKGKAKEQDSNANPLLDEDMEDEDDGQHAPPPPEEEAPKPTKTYEIVQRITRLSQHYLTHGSFSMRARVLRLVSQATSTLGVNEREYLPVVNDIWPVVYTRLFDDEPGVVIQACQAIAGIAETSGDFLSTRVKEGWPGIRKVYAQAWRNLEKERRVKTANMGIYGVNYKVWDAVVVMLSALVKHAGVTDEIVDEICEMCGGEVLAERQDLKVALEEVAPDVVWLEVESWERTGKWEEKMPVLEGVAFVQPVF</sequence>
<evidence type="ECO:0000256" key="1">
    <source>
        <dbReference type="SAM" id="MobiDB-lite"/>
    </source>
</evidence>
<comment type="caution">
    <text evidence="4">The sequence shown here is derived from an EMBL/GenBank/DDBJ whole genome shotgun (WGS) entry which is preliminary data.</text>
</comment>
<dbReference type="InParanoid" id="A0A5J5EZJ1"/>
<gene>
    <name evidence="4" type="ORF">FN846DRAFT_889812</name>
</gene>
<dbReference type="SUPFAM" id="SSF48371">
    <property type="entry name" value="ARM repeat"/>
    <property type="match status" value="1"/>
</dbReference>
<dbReference type="PANTHER" id="PTHR18460">
    <property type="entry name" value="TEL2 INTERACTING PROTEIN 1 TTI1 FAMILY MEMBER"/>
    <property type="match status" value="1"/>
</dbReference>